<organism evidence="7 8">
    <name type="scientific">Cutaneotrichosporon cavernicola</name>
    <dbReference type="NCBI Taxonomy" id="279322"/>
    <lineage>
        <taxon>Eukaryota</taxon>
        <taxon>Fungi</taxon>
        <taxon>Dikarya</taxon>
        <taxon>Basidiomycota</taxon>
        <taxon>Agaricomycotina</taxon>
        <taxon>Tremellomycetes</taxon>
        <taxon>Trichosporonales</taxon>
        <taxon>Trichosporonaceae</taxon>
        <taxon>Cutaneotrichosporon</taxon>
    </lineage>
</organism>
<evidence type="ECO:0000313" key="8">
    <source>
        <dbReference type="Proteomes" id="UP001233271"/>
    </source>
</evidence>
<evidence type="ECO:0000256" key="3">
    <source>
        <dbReference type="ARBA" id="ARBA00022517"/>
    </source>
</evidence>
<sequence length="295" mass="33602">MASVYKATESLQKKGKGKKRAAADEKAGVVEKKRKDKVLLLSSRGVTQRMRHLMADLEALLPHTKKDSKLDSKSSLHLLNELADLHSCSNALYFEARRHEDLYMWASRTPNGPSVKCHVQNIHTMDELKMTGNCLKGSRGICVFDGEWDTKEEWKLMKELFSHIFSVPRTSRRLKPFIDHILVFSILDNRIWFRNYQIIDKDPLHPSGPPQTSLVEIGPRFVLTPIRIFEGSFGGPTVFANQEFVTPAATRASIKREVGAKYRARKAVEEEREDRAKRIRADVGEDELAVDKVFA</sequence>
<feature type="region of interest" description="Disordered" evidence="5">
    <location>
        <begin position="1"/>
        <end position="27"/>
    </location>
</feature>
<protein>
    <recommendedName>
        <fullName evidence="6">Brix domain-containing protein</fullName>
    </recommendedName>
</protein>
<dbReference type="AlphaFoldDB" id="A0AA48QWW6"/>
<dbReference type="Proteomes" id="UP001233271">
    <property type="component" value="Chromosome 5"/>
</dbReference>
<dbReference type="InterPro" id="IPR026532">
    <property type="entry name" value="BRX1"/>
</dbReference>
<dbReference type="SUPFAM" id="SSF52954">
    <property type="entry name" value="Class II aaRS ABD-related"/>
    <property type="match status" value="1"/>
</dbReference>
<dbReference type="GO" id="GO:0019843">
    <property type="term" value="F:rRNA binding"/>
    <property type="evidence" value="ECO:0007669"/>
    <property type="project" value="InterPro"/>
</dbReference>
<reference evidence="7" key="1">
    <citation type="journal article" date="2023" name="BMC Genomics">
        <title>Chromosome-level genome assemblies of Cutaneotrichosporon spp. (Trichosporonales, Basidiomycota) reveal imbalanced evolution between nucleotide sequences and chromosome synteny.</title>
        <authorList>
            <person name="Kobayashi Y."/>
            <person name="Kayamori A."/>
            <person name="Aoki K."/>
            <person name="Shiwa Y."/>
            <person name="Matsutani M."/>
            <person name="Fujita N."/>
            <person name="Sugita T."/>
            <person name="Iwasaki W."/>
            <person name="Tanaka N."/>
            <person name="Takashima M."/>
        </authorList>
    </citation>
    <scope>NUCLEOTIDE SEQUENCE</scope>
    <source>
        <strain evidence="7">HIS019</strain>
    </source>
</reference>
<keyword evidence="8" id="KW-1185">Reference proteome</keyword>
<comment type="similarity">
    <text evidence="2">Belongs to the BRX1 family.</text>
</comment>
<gene>
    <name evidence="7" type="primary">BRX1</name>
    <name evidence="7" type="ORF">CcaverHIS019_0502550</name>
</gene>
<dbReference type="EMBL" id="AP028216">
    <property type="protein sequence ID" value="BEI92627.1"/>
    <property type="molecule type" value="Genomic_DNA"/>
</dbReference>
<dbReference type="GO" id="GO:0000027">
    <property type="term" value="P:ribosomal large subunit assembly"/>
    <property type="evidence" value="ECO:0007669"/>
    <property type="project" value="TreeGrafter"/>
</dbReference>
<evidence type="ECO:0000256" key="4">
    <source>
        <dbReference type="ARBA" id="ARBA00023242"/>
    </source>
</evidence>
<dbReference type="PANTHER" id="PTHR13634">
    <property type="entry name" value="RIBOSOME BIOGENESIS PROTEIN BRIX"/>
    <property type="match status" value="1"/>
</dbReference>
<comment type="subcellular location">
    <subcellularLocation>
        <location evidence="1">Nucleus</location>
        <location evidence="1">Nucleolus</location>
    </subcellularLocation>
</comment>
<dbReference type="PROSITE" id="PS50833">
    <property type="entry name" value="BRIX"/>
    <property type="match status" value="1"/>
</dbReference>
<proteinExistence type="inferred from homology"/>
<evidence type="ECO:0000259" key="6">
    <source>
        <dbReference type="PROSITE" id="PS50833"/>
    </source>
</evidence>
<dbReference type="GO" id="GO:0005730">
    <property type="term" value="C:nucleolus"/>
    <property type="evidence" value="ECO:0007669"/>
    <property type="project" value="UniProtKB-SubCell"/>
</dbReference>
<keyword evidence="4" id="KW-0539">Nucleus</keyword>
<feature type="domain" description="Brix" evidence="6">
    <location>
        <begin position="36"/>
        <end position="234"/>
    </location>
</feature>
<accession>A0AA48QWW6</accession>
<dbReference type="InterPro" id="IPR007109">
    <property type="entry name" value="Brix"/>
</dbReference>
<dbReference type="SMART" id="SM00879">
    <property type="entry name" value="Brix"/>
    <property type="match status" value="1"/>
</dbReference>
<dbReference type="RefSeq" id="XP_060457892.1">
    <property type="nucleotide sequence ID" value="XM_060601394.1"/>
</dbReference>
<name>A0AA48QWW6_9TREE</name>
<evidence type="ECO:0000256" key="5">
    <source>
        <dbReference type="SAM" id="MobiDB-lite"/>
    </source>
</evidence>
<keyword evidence="3" id="KW-0690">Ribosome biogenesis</keyword>
<evidence type="ECO:0000256" key="2">
    <source>
        <dbReference type="ARBA" id="ARBA00006369"/>
    </source>
</evidence>
<evidence type="ECO:0000256" key="1">
    <source>
        <dbReference type="ARBA" id="ARBA00004604"/>
    </source>
</evidence>
<dbReference type="GO" id="GO:0006364">
    <property type="term" value="P:rRNA processing"/>
    <property type="evidence" value="ECO:0007669"/>
    <property type="project" value="InterPro"/>
</dbReference>
<evidence type="ECO:0000313" key="7">
    <source>
        <dbReference type="EMBL" id="BEI92627.1"/>
    </source>
</evidence>
<dbReference type="Pfam" id="PF04427">
    <property type="entry name" value="Brix"/>
    <property type="match status" value="1"/>
</dbReference>
<dbReference type="KEGG" id="ccac:CcaHIS019_0502550"/>
<dbReference type="GeneID" id="85496497"/>
<dbReference type="PANTHER" id="PTHR13634:SF0">
    <property type="entry name" value="RIBOSOME BIOGENESIS PROTEIN BRX1 HOMOLOG"/>
    <property type="match status" value="1"/>
</dbReference>